<gene>
    <name evidence="18" type="ORF">VIBNI_A2430</name>
</gene>
<dbReference type="SUPFAM" id="SSF47384">
    <property type="entry name" value="Homodimeric domain of signal transducing histidine kinase"/>
    <property type="match status" value="1"/>
</dbReference>
<evidence type="ECO:0000256" key="6">
    <source>
        <dbReference type="ARBA" id="ARBA00022553"/>
    </source>
</evidence>
<evidence type="ECO:0000256" key="15">
    <source>
        <dbReference type="ARBA" id="ARBA00073143"/>
    </source>
</evidence>
<keyword evidence="14 16" id="KW-0472">Membrane</keyword>
<name>U4K764_9VIBR</name>
<evidence type="ECO:0000259" key="17">
    <source>
        <dbReference type="PROSITE" id="PS50109"/>
    </source>
</evidence>
<dbReference type="SUPFAM" id="SSF103190">
    <property type="entry name" value="Sensory domain-like"/>
    <property type="match status" value="1"/>
</dbReference>
<evidence type="ECO:0000256" key="7">
    <source>
        <dbReference type="ARBA" id="ARBA00022679"/>
    </source>
</evidence>
<dbReference type="InterPro" id="IPR004358">
    <property type="entry name" value="Sig_transdc_His_kin-like_C"/>
</dbReference>
<evidence type="ECO:0000256" key="10">
    <source>
        <dbReference type="ARBA" id="ARBA00022777"/>
    </source>
</evidence>
<evidence type="ECO:0000313" key="19">
    <source>
        <dbReference type="Proteomes" id="UP000016895"/>
    </source>
</evidence>
<keyword evidence="5" id="KW-0997">Cell inner membrane</keyword>
<dbReference type="SMART" id="SM00387">
    <property type="entry name" value="HATPase_c"/>
    <property type="match status" value="1"/>
</dbReference>
<proteinExistence type="predicted"/>
<dbReference type="RefSeq" id="WP_022551235.1">
    <property type="nucleotide sequence ID" value="NC_022528.1"/>
</dbReference>
<dbReference type="Gene3D" id="1.10.287.130">
    <property type="match status" value="1"/>
</dbReference>
<dbReference type="InterPro" id="IPR003661">
    <property type="entry name" value="HisK_dim/P_dom"/>
</dbReference>
<dbReference type="EC" id="2.7.13.3" evidence="3"/>
<dbReference type="FunFam" id="3.30.450.20:FF:000127">
    <property type="entry name" value="C4-dicarboxylate transport sensor protein"/>
    <property type="match status" value="1"/>
</dbReference>
<keyword evidence="9" id="KW-0547">Nucleotide-binding</keyword>
<dbReference type="PANTHER" id="PTHR43065:SF46">
    <property type="entry name" value="C4-DICARBOXYLATE TRANSPORT SENSOR PROTEIN DCTB"/>
    <property type="match status" value="1"/>
</dbReference>
<evidence type="ECO:0000256" key="4">
    <source>
        <dbReference type="ARBA" id="ARBA00022475"/>
    </source>
</evidence>
<dbReference type="InterPro" id="IPR036890">
    <property type="entry name" value="HATPase_C_sf"/>
</dbReference>
<dbReference type="Pfam" id="PF02743">
    <property type="entry name" value="dCache_1"/>
    <property type="match status" value="1"/>
</dbReference>
<protein>
    <recommendedName>
        <fullName evidence="15">C4-dicarboxylate transport sensor protein DctB</fullName>
        <ecNumber evidence="3">2.7.13.3</ecNumber>
    </recommendedName>
</protein>
<evidence type="ECO:0000256" key="11">
    <source>
        <dbReference type="ARBA" id="ARBA00022840"/>
    </source>
</evidence>
<accession>U4K764</accession>
<dbReference type="EMBL" id="FO203526">
    <property type="protein sequence ID" value="CCO58494.1"/>
    <property type="molecule type" value="Genomic_DNA"/>
</dbReference>
<evidence type="ECO:0000256" key="16">
    <source>
        <dbReference type="SAM" id="Phobius"/>
    </source>
</evidence>
<dbReference type="FunFam" id="1.10.287.130:FF:000049">
    <property type="entry name" value="C4-dicarboxylate transport sensor protein DctB"/>
    <property type="match status" value="1"/>
</dbReference>
<evidence type="ECO:0000256" key="14">
    <source>
        <dbReference type="ARBA" id="ARBA00023136"/>
    </source>
</evidence>
<evidence type="ECO:0000256" key="9">
    <source>
        <dbReference type="ARBA" id="ARBA00022741"/>
    </source>
</evidence>
<dbReference type="InterPro" id="IPR036097">
    <property type="entry name" value="HisK_dim/P_sf"/>
</dbReference>
<keyword evidence="13" id="KW-0902">Two-component regulatory system</keyword>
<dbReference type="AlphaFoldDB" id="U4K764"/>
<keyword evidence="8 16" id="KW-0812">Transmembrane</keyword>
<dbReference type="InterPro" id="IPR017055">
    <property type="entry name" value="Sig_transdc_His_kinase_DctB"/>
</dbReference>
<dbReference type="STRING" id="28173.VIBNI_A2430"/>
<dbReference type="InterPro" id="IPR005467">
    <property type="entry name" value="His_kinase_dom"/>
</dbReference>
<dbReference type="Pfam" id="PF02518">
    <property type="entry name" value="HATPase_c"/>
    <property type="match status" value="1"/>
</dbReference>
<evidence type="ECO:0000256" key="5">
    <source>
        <dbReference type="ARBA" id="ARBA00022519"/>
    </source>
</evidence>
<evidence type="ECO:0000256" key="3">
    <source>
        <dbReference type="ARBA" id="ARBA00012438"/>
    </source>
</evidence>
<evidence type="ECO:0000256" key="8">
    <source>
        <dbReference type="ARBA" id="ARBA00022692"/>
    </source>
</evidence>
<keyword evidence="19" id="KW-1185">Reference proteome</keyword>
<dbReference type="InterPro" id="IPR029151">
    <property type="entry name" value="Sensor-like_sf"/>
</dbReference>
<evidence type="ECO:0000256" key="13">
    <source>
        <dbReference type="ARBA" id="ARBA00023012"/>
    </source>
</evidence>
<feature type="domain" description="Histidine kinase" evidence="17">
    <location>
        <begin position="379"/>
        <end position="590"/>
    </location>
</feature>
<feature type="transmembrane region" description="Helical" evidence="16">
    <location>
        <begin position="286"/>
        <end position="311"/>
    </location>
</feature>
<dbReference type="GO" id="GO:0005524">
    <property type="term" value="F:ATP binding"/>
    <property type="evidence" value="ECO:0007669"/>
    <property type="project" value="UniProtKB-KW"/>
</dbReference>
<dbReference type="Gene3D" id="3.30.450.20">
    <property type="entry name" value="PAS domain"/>
    <property type="match status" value="2"/>
</dbReference>
<dbReference type="Proteomes" id="UP000016895">
    <property type="component" value="Chromosome 1"/>
</dbReference>
<dbReference type="PANTHER" id="PTHR43065">
    <property type="entry name" value="SENSOR HISTIDINE KINASE"/>
    <property type="match status" value="1"/>
</dbReference>
<keyword evidence="11" id="KW-0067">ATP-binding</keyword>
<sequence>MILRRIPVILLLSYAVSSLILGTWGWQAGYEQQLEDAQVQAEQLSSHLTSQLEKYAYIPQLMSKDNELVDALLSPDNSAQLDITNRYLEEVNTVVGAADTYLLNNIGTTIAASNWQNKKTFVGRNFAFRPYYQAAISGSRGEYFALGSTSGRRGYFYSYPVKYAGSPIGVLVVKKDLSTIEEDWNSQNSFFVVTDSDDVVFMSNRVNWWYNSLYDLDEIKKKEIKESRRYLERDISSLAFSGNFNARQTELTLTSDSSFFNQYLSVVKPLNNSSLTVRVLSPKSNLFWKIVGLIALNTLVFALLYLASIIIRQQKSKQRQIERIQAESKQKLEYQVMERTAELEAEIKVRADTESVLRQTQEELIQAAKLAVLGQMSTSISHELNNPLAAIRSYADNALQFLEKERHDKVDQNLHRISALTERMAKISQQLKAFAKKSDASDRVVTQISPVIIAAKELLKPQLKESQTQLKCKGLEQPLESRINPIQLEQVLVNLLTNAIQAMDMQPQKNILLRLYATPEHIVIDIEDSGPGIATDTLNHLFEPFFTTKQNGLGLGLPISQQIMQSMDGELQAHNMERSGARFRLLLPKI</sequence>
<dbReference type="GO" id="GO:0000155">
    <property type="term" value="F:phosphorelay sensor kinase activity"/>
    <property type="evidence" value="ECO:0007669"/>
    <property type="project" value="InterPro"/>
</dbReference>
<dbReference type="SMART" id="SM00388">
    <property type="entry name" value="HisKA"/>
    <property type="match status" value="1"/>
</dbReference>
<dbReference type="Gene3D" id="3.30.565.10">
    <property type="entry name" value="Histidine kinase-like ATPase, C-terminal domain"/>
    <property type="match status" value="1"/>
</dbReference>
<dbReference type="Pfam" id="PF00512">
    <property type="entry name" value="HisKA"/>
    <property type="match status" value="1"/>
</dbReference>
<keyword evidence="6" id="KW-0597">Phosphoprotein</keyword>
<keyword evidence="12 16" id="KW-1133">Transmembrane helix</keyword>
<keyword evidence="4" id="KW-1003">Cell membrane</keyword>
<dbReference type="PRINTS" id="PR00344">
    <property type="entry name" value="BCTRLSENSOR"/>
</dbReference>
<reference evidence="18 19" key="1">
    <citation type="journal article" date="2013" name="ISME J.">
        <title>Comparative genomics of pathogenic lineages of Vibrio nigripulchritudo identifies virulence-associated traits.</title>
        <authorList>
            <person name="Goudenege D."/>
            <person name="Labreuche Y."/>
            <person name="Krin E."/>
            <person name="Ansquer D."/>
            <person name="Mangenot S."/>
            <person name="Calteau A."/>
            <person name="Medigue C."/>
            <person name="Mazel D."/>
            <person name="Polz M.F."/>
            <person name="Le Roux F."/>
        </authorList>
    </citation>
    <scope>NUCLEOTIDE SEQUENCE [LARGE SCALE GENOMIC DNA]</scope>
    <source>
        <strain evidence="19">SnF1</strain>
    </source>
</reference>
<dbReference type="PROSITE" id="PS50109">
    <property type="entry name" value="HIS_KIN"/>
    <property type="match status" value="1"/>
</dbReference>
<evidence type="ECO:0000313" key="18">
    <source>
        <dbReference type="EMBL" id="CCO58494.1"/>
    </source>
</evidence>
<dbReference type="InterPro" id="IPR033479">
    <property type="entry name" value="dCache_1"/>
</dbReference>
<dbReference type="KEGG" id="vni:VIBNI_A2430"/>
<dbReference type="PATRIC" id="fig|1260221.3.peg.2313"/>
<dbReference type="SUPFAM" id="SSF55874">
    <property type="entry name" value="ATPase domain of HSP90 chaperone/DNA topoisomerase II/histidine kinase"/>
    <property type="match status" value="1"/>
</dbReference>
<keyword evidence="10 18" id="KW-0418">Kinase</keyword>
<dbReference type="GO" id="GO:0005886">
    <property type="term" value="C:plasma membrane"/>
    <property type="evidence" value="ECO:0007669"/>
    <property type="project" value="UniProtKB-SubCell"/>
</dbReference>
<keyword evidence="7" id="KW-0808">Transferase</keyword>
<comment type="subcellular location">
    <subcellularLocation>
        <location evidence="2">Cell inner membrane</location>
        <topology evidence="2">Multi-pass membrane protein</topology>
    </subcellularLocation>
</comment>
<evidence type="ECO:0000256" key="1">
    <source>
        <dbReference type="ARBA" id="ARBA00000085"/>
    </source>
</evidence>
<evidence type="ECO:0000256" key="2">
    <source>
        <dbReference type="ARBA" id="ARBA00004429"/>
    </source>
</evidence>
<dbReference type="InterPro" id="IPR003594">
    <property type="entry name" value="HATPase_dom"/>
</dbReference>
<organism evidence="18 19">
    <name type="scientific">Vibrio nigripulchritudo</name>
    <dbReference type="NCBI Taxonomy" id="28173"/>
    <lineage>
        <taxon>Bacteria</taxon>
        <taxon>Pseudomonadati</taxon>
        <taxon>Pseudomonadota</taxon>
        <taxon>Gammaproteobacteria</taxon>
        <taxon>Vibrionales</taxon>
        <taxon>Vibrionaceae</taxon>
        <taxon>Vibrio</taxon>
    </lineage>
</organism>
<dbReference type="OrthoDB" id="9772100at2"/>
<evidence type="ECO:0000256" key="12">
    <source>
        <dbReference type="ARBA" id="ARBA00022989"/>
    </source>
</evidence>
<comment type="catalytic activity">
    <reaction evidence="1">
        <text>ATP + protein L-histidine = ADP + protein N-phospho-L-histidine.</text>
        <dbReference type="EC" id="2.7.13.3"/>
    </reaction>
</comment>
<dbReference type="CDD" id="cd00082">
    <property type="entry name" value="HisKA"/>
    <property type="match status" value="1"/>
</dbReference>
<dbReference type="PIRSF" id="PIRSF036431">
    <property type="entry name" value="STHK_DctB"/>
    <property type="match status" value="1"/>
</dbReference>